<reference evidence="4" key="1">
    <citation type="submission" date="2020-05" db="EMBL/GenBank/DDBJ databases">
        <title>Mycena genomes resolve the evolution of fungal bioluminescence.</title>
        <authorList>
            <person name="Tsai I.J."/>
        </authorList>
    </citation>
    <scope>NUCLEOTIDE SEQUENCE</scope>
    <source>
        <strain evidence="4">110903Hualien_Pintung</strain>
    </source>
</reference>
<evidence type="ECO:0000259" key="3">
    <source>
        <dbReference type="Pfam" id="PF20209"/>
    </source>
</evidence>
<keyword evidence="4" id="KW-0547">Nucleotide-binding</keyword>
<dbReference type="Pfam" id="PF14214">
    <property type="entry name" value="Helitron_like_N"/>
    <property type="match status" value="1"/>
</dbReference>
<comment type="caution">
    <text evidence="4">The sequence shown here is derived from an EMBL/GenBank/DDBJ whole genome shotgun (WGS) entry which is preliminary data.</text>
</comment>
<feature type="region of interest" description="Disordered" evidence="1">
    <location>
        <begin position="171"/>
        <end position="200"/>
    </location>
</feature>
<evidence type="ECO:0000259" key="2">
    <source>
        <dbReference type="Pfam" id="PF14214"/>
    </source>
</evidence>
<feature type="region of interest" description="Disordered" evidence="1">
    <location>
        <begin position="1019"/>
        <end position="1058"/>
    </location>
</feature>
<dbReference type="InterPro" id="IPR046700">
    <property type="entry name" value="DUF6570"/>
</dbReference>
<evidence type="ECO:0000313" key="4">
    <source>
        <dbReference type="EMBL" id="KAF7293131.1"/>
    </source>
</evidence>
<proteinExistence type="predicted"/>
<dbReference type="InterPro" id="IPR025476">
    <property type="entry name" value="Helitron_helicase-like"/>
</dbReference>
<feature type="region of interest" description="Disordered" evidence="1">
    <location>
        <begin position="893"/>
        <end position="920"/>
    </location>
</feature>
<feature type="compositionally biased region" description="Basic and acidic residues" evidence="1">
    <location>
        <begin position="893"/>
        <end position="918"/>
    </location>
</feature>
<feature type="compositionally biased region" description="Basic and acidic residues" evidence="1">
    <location>
        <begin position="1019"/>
        <end position="1038"/>
    </location>
</feature>
<gene>
    <name evidence="4" type="ORF">HMN09_01191100</name>
</gene>
<dbReference type="Proteomes" id="UP000613580">
    <property type="component" value="Unassembled WGS sequence"/>
</dbReference>
<keyword evidence="4" id="KW-0347">Helicase</keyword>
<protein>
    <submittedName>
        <fullName evidence="4">ATP-dependent DNA helicase</fullName>
    </submittedName>
</protein>
<feature type="domain" description="DUF6570" evidence="3">
    <location>
        <begin position="1"/>
        <end position="137"/>
    </location>
</feature>
<keyword evidence="4" id="KW-0067">ATP-binding</keyword>
<keyword evidence="5" id="KW-1185">Reference proteome</keyword>
<dbReference type="GO" id="GO:0004386">
    <property type="term" value="F:helicase activity"/>
    <property type="evidence" value="ECO:0007669"/>
    <property type="project" value="UniProtKB-KW"/>
</dbReference>
<feature type="compositionally biased region" description="Acidic residues" evidence="1">
    <location>
        <begin position="189"/>
        <end position="200"/>
    </location>
</feature>
<sequence>MWIGDIPFVLKILTLPERLLVALYFPAAYIVKLFPKKAGGKKWDKEKVNSGMRGNVSTYRLNTNDISDMVTGRLMPRPVGILASVIAVTFVGAKNVPLLLLPDIFDVRRHRVADALMWLKANNSFYSDIEISPERLEQLPISGIPDEILLNVRYAPDESILDREHAGYVPVDIGDDVDEDNDSGHQDVEEGPDELQEDGEDLPEVADGEERDMDVDVVERHAVLPEENEDSGSLGEQYDPAAFPLQAHGSVDVGGDSIPEADLFVNAAQKLLPAQKRDYGVRPGSTYVNEYPREVNGRRTDGGVANPNHLLGAFPCLFPYGYGGLEVDRLREVPYGAHIRWCLQYDDSRFRKDLHFVFQVFGVKQKREAAGSSCLQIRRSTFIANEAAFHRLTPEDFVKASREEANHLPISNPVIRSLRKQLTAVRARVMGTDESRIAIRAQVWGMILEFNPPTLWATVNLSDTGDPIAQVLAGQEIDLDNFIATAGPDSDMRSRTIANDPFAAAEFFHTLVGVLLEELFGIHVNVRGSIERKTGIVGPVNGYIGTVEAQARGTLHLHMLLWLRGAPVASVMKEALGTQEFRAKVKKFISQNIRAHIANTDATTLLALPVERNIAYSRPEDPRTPEYPQRAARAEARIARAVQPHECKPFTCLKVKRGRLVCKRRAPWRTAEDDWVEETGDWGPKRLFNKINAWNPAMLQVTRCNQDMKLVTNGAETKDITFYITLYIAKRQIQAANASALLAKSTAFEEKYRRRNIDSERRNKLLLQRCTNTLSRQHEFSAPEVISYLMGWGDRYISHTYVKVYWDQITAQLRRTFPNLVVSQTSHGLESTMTMAAPTAAEDTVGVLTQNEEGVFVLKDQLREYEDRGEALENMNLYDYFRRTYDGKKIAAVEDHDGADNSNDNRRGGGRRPSERVPYRAGKRPNRCRVIRGWKQEVHLHFIGRWFPRNEEASREYYCAQMLLLLSPWRDLRCLPKGHRSFGDAFAEFFANASAEQKQIIENIKYFYECSDRATQRREEELVAEQQRPRGEGEEGQRSVDPAAPTVSLAQLRQPTDADIERARQEKYAARERIYGQEAVDIALERGIFNTSYAAVPPKPVASQATLEDAVKYEEWGNTLAKFVKLRGRGHASEDPPSEGGAVVAGTEVEDRRGADDAGAVVDITEDSKNRLLMTLLNTGETFDEPPPTQTTSGPIYAGYEEAPPGTWEDISGVEVDADEALLPATDNDTFEWGQVMVDGIVIAKGAWVLMEGRRFIVVETTNPSRTLRRFRWRYRCRLEDLIVLGQPPLDLLKRWKRMNSRLLRRAFDPEPGMAIGMGCRVALVDAPPLYARVEDGYVVGFIGKAFHDSAIACVRITVGGQPIDAAGQYLVEQLSSAHVDGDIVWINLLWLRRHLFGGEKVAEVGDRVETAGSAAGFARKTPGFPQRASRANS</sequence>
<dbReference type="OrthoDB" id="3257061at2759"/>
<evidence type="ECO:0000256" key="1">
    <source>
        <dbReference type="SAM" id="MobiDB-lite"/>
    </source>
</evidence>
<evidence type="ECO:0000313" key="5">
    <source>
        <dbReference type="Proteomes" id="UP000613580"/>
    </source>
</evidence>
<keyword evidence="4" id="KW-0378">Hydrolase</keyword>
<organism evidence="4 5">
    <name type="scientific">Mycena chlorophos</name>
    <name type="common">Agaric fungus</name>
    <name type="synonym">Agaricus chlorophos</name>
    <dbReference type="NCBI Taxonomy" id="658473"/>
    <lineage>
        <taxon>Eukaryota</taxon>
        <taxon>Fungi</taxon>
        <taxon>Dikarya</taxon>
        <taxon>Basidiomycota</taxon>
        <taxon>Agaricomycotina</taxon>
        <taxon>Agaricomycetes</taxon>
        <taxon>Agaricomycetidae</taxon>
        <taxon>Agaricales</taxon>
        <taxon>Marasmiineae</taxon>
        <taxon>Mycenaceae</taxon>
        <taxon>Mycena</taxon>
    </lineage>
</organism>
<accession>A0A8H6VV63</accession>
<feature type="domain" description="Helitron helicase-like" evidence="2">
    <location>
        <begin position="338"/>
        <end position="561"/>
    </location>
</feature>
<dbReference type="Pfam" id="PF20209">
    <property type="entry name" value="DUF6570"/>
    <property type="match status" value="1"/>
</dbReference>
<name>A0A8H6VV63_MYCCL</name>
<dbReference type="EMBL" id="JACAZE010000021">
    <property type="protein sequence ID" value="KAF7293131.1"/>
    <property type="molecule type" value="Genomic_DNA"/>
</dbReference>